<organism evidence="19 20">
    <name type="scientific">Amphimedon queenslandica</name>
    <name type="common">Sponge</name>
    <dbReference type="NCBI Taxonomy" id="400682"/>
    <lineage>
        <taxon>Eukaryota</taxon>
        <taxon>Metazoa</taxon>
        <taxon>Porifera</taxon>
        <taxon>Demospongiae</taxon>
        <taxon>Heteroscleromorpha</taxon>
        <taxon>Haplosclerida</taxon>
        <taxon>Niphatidae</taxon>
        <taxon>Amphimedon</taxon>
    </lineage>
</organism>
<feature type="transmembrane region" description="Helical" evidence="16">
    <location>
        <begin position="2180"/>
        <end position="2200"/>
    </location>
</feature>
<comment type="domain">
    <text evidence="16">The receptor contains a calcium channel in its C-terminal extremity. Its large N-terminal cytoplasmic region has the ligand-binding site in the N-terminus and modulatory sites in the middle portion immediately upstream of the channel region.</text>
</comment>
<evidence type="ECO:0000313" key="19">
    <source>
        <dbReference type="EnsemblMetazoa" id="XP_019849737.1"/>
    </source>
</evidence>
<dbReference type="GO" id="GO:0070679">
    <property type="term" value="F:inositol 1,4,5 trisphosphate binding"/>
    <property type="evidence" value="ECO:0007669"/>
    <property type="project" value="UniProtKB-UniRule"/>
</dbReference>
<dbReference type="CDD" id="cd23280">
    <property type="entry name" value="beta-trefoil_MIR_itr-1-like"/>
    <property type="match status" value="1"/>
</dbReference>
<dbReference type="GO" id="GO:0005789">
    <property type="term" value="C:endoplasmic reticulum membrane"/>
    <property type="evidence" value="ECO:0007669"/>
    <property type="project" value="UniProtKB-SubCell"/>
</dbReference>
<dbReference type="Pfam" id="PF01365">
    <property type="entry name" value="RYDR_ITPR"/>
    <property type="match status" value="1"/>
</dbReference>
<evidence type="ECO:0000256" key="6">
    <source>
        <dbReference type="ARBA" id="ARBA00022692"/>
    </source>
</evidence>
<evidence type="ECO:0000256" key="11">
    <source>
        <dbReference type="ARBA" id="ARBA00023065"/>
    </source>
</evidence>
<feature type="domain" description="MIR" evidence="18">
    <location>
        <begin position="270"/>
        <end position="334"/>
    </location>
</feature>
<comment type="function">
    <text evidence="16">Receptor for inositol 1,4,5-trisphosphate, a second messenger that mediates the release of intracellular calcium.</text>
</comment>
<evidence type="ECO:0000256" key="14">
    <source>
        <dbReference type="ARBA" id="ARBA00023286"/>
    </source>
</evidence>
<comment type="subunit">
    <text evidence="16">Homotetramer.</text>
</comment>
<evidence type="ECO:0000256" key="2">
    <source>
        <dbReference type="ARBA" id="ARBA00009453"/>
    </source>
</evidence>
<keyword evidence="5 16" id="KW-0107">Calcium channel</keyword>
<dbReference type="SUPFAM" id="SSF48371">
    <property type="entry name" value="ARM repeat"/>
    <property type="match status" value="1"/>
</dbReference>
<dbReference type="InterPro" id="IPR013662">
    <property type="entry name" value="RIH_assoc-dom"/>
</dbReference>
<feature type="compositionally biased region" description="Polar residues" evidence="17">
    <location>
        <begin position="103"/>
        <end position="114"/>
    </location>
</feature>
<reference evidence="20" key="1">
    <citation type="journal article" date="2010" name="Nature">
        <title>The Amphimedon queenslandica genome and the evolution of animal complexity.</title>
        <authorList>
            <person name="Srivastava M."/>
            <person name="Simakov O."/>
            <person name="Chapman J."/>
            <person name="Fahey B."/>
            <person name="Gauthier M.E."/>
            <person name="Mitros T."/>
            <person name="Richards G.S."/>
            <person name="Conaco C."/>
            <person name="Dacre M."/>
            <person name="Hellsten U."/>
            <person name="Larroux C."/>
            <person name="Putnam N.H."/>
            <person name="Stanke M."/>
            <person name="Adamska M."/>
            <person name="Darling A."/>
            <person name="Degnan S.M."/>
            <person name="Oakley T.H."/>
            <person name="Plachetzki D.C."/>
            <person name="Zhai Y."/>
            <person name="Adamski M."/>
            <person name="Calcino A."/>
            <person name="Cummins S.F."/>
            <person name="Goodstein D.M."/>
            <person name="Harris C."/>
            <person name="Jackson D.J."/>
            <person name="Leys S.P."/>
            <person name="Shu S."/>
            <person name="Woodcroft B.J."/>
            <person name="Vervoort M."/>
            <person name="Kosik K.S."/>
            <person name="Manning G."/>
            <person name="Degnan B.M."/>
            <person name="Rokhsar D.S."/>
        </authorList>
    </citation>
    <scope>NUCLEOTIDE SEQUENCE [LARGE SCALE GENOMIC DNA]</scope>
</reference>
<accession>A0AAN0IYX6</accession>
<keyword evidence="8 16" id="KW-0256">Endoplasmic reticulum</keyword>
<evidence type="ECO:0000256" key="9">
    <source>
        <dbReference type="ARBA" id="ARBA00022837"/>
    </source>
</evidence>
<dbReference type="InterPro" id="IPR015925">
    <property type="entry name" value="Ryanodine_IP3_receptor"/>
</dbReference>
<keyword evidence="13 16" id="KW-0675">Receptor</keyword>
<dbReference type="PROSITE" id="PS50919">
    <property type="entry name" value="MIR"/>
    <property type="match status" value="1"/>
</dbReference>
<evidence type="ECO:0000256" key="10">
    <source>
        <dbReference type="ARBA" id="ARBA00022989"/>
    </source>
</evidence>
<dbReference type="Pfam" id="PF02815">
    <property type="entry name" value="MIR"/>
    <property type="match status" value="1"/>
</dbReference>
<dbReference type="GO" id="GO:0051209">
    <property type="term" value="P:release of sequestered calcium ion into cytosol"/>
    <property type="evidence" value="ECO:0007669"/>
    <property type="project" value="UniProtKB-UniRule"/>
</dbReference>
<feature type="region of interest" description="Disordered" evidence="17">
    <location>
        <begin position="89"/>
        <end position="114"/>
    </location>
</feature>
<evidence type="ECO:0000259" key="18">
    <source>
        <dbReference type="PROSITE" id="PS50919"/>
    </source>
</evidence>
<dbReference type="Gene3D" id="1.25.10.30">
    <property type="entry name" value="IP3 receptor type 1 binding core, RIH domain"/>
    <property type="match status" value="1"/>
</dbReference>
<dbReference type="Gene3D" id="1.10.287.70">
    <property type="match status" value="1"/>
</dbReference>
<dbReference type="InterPro" id="IPR014821">
    <property type="entry name" value="Ins145_P3_rcpt"/>
</dbReference>
<feature type="transmembrane region" description="Helical" evidence="16">
    <location>
        <begin position="2221"/>
        <end position="2244"/>
    </location>
</feature>
<evidence type="ECO:0000256" key="5">
    <source>
        <dbReference type="ARBA" id="ARBA00022673"/>
    </source>
</evidence>
<feature type="transmembrane region" description="Helical" evidence="16">
    <location>
        <begin position="2339"/>
        <end position="2361"/>
    </location>
</feature>
<evidence type="ECO:0000256" key="4">
    <source>
        <dbReference type="ARBA" id="ARBA00022568"/>
    </source>
</evidence>
<dbReference type="Pfam" id="PF00520">
    <property type="entry name" value="Ion_trans"/>
    <property type="match status" value="1"/>
</dbReference>
<keyword evidence="20" id="KW-1185">Reference proteome</keyword>
<dbReference type="InterPro" id="IPR000493">
    <property type="entry name" value="InsP3_rcpt"/>
</dbReference>
<proteinExistence type="inferred from homology"/>
<gene>
    <name evidence="19" type="primary">100632615</name>
</gene>
<keyword evidence="7" id="KW-0677">Repeat</keyword>
<evidence type="ECO:0000313" key="20">
    <source>
        <dbReference type="Proteomes" id="UP000007879"/>
    </source>
</evidence>
<keyword evidence="11 16" id="KW-0406">Ion transport</keyword>
<evidence type="ECO:0000256" key="3">
    <source>
        <dbReference type="ARBA" id="ARBA00022448"/>
    </source>
</evidence>
<evidence type="ECO:0000256" key="12">
    <source>
        <dbReference type="ARBA" id="ARBA00023136"/>
    </source>
</evidence>
<evidence type="ECO:0000256" key="8">
    <source>
        <dbReference type="ARBA" id="ARBA00022824"/>
    </source>
</evidence>
<evidence type="ECO:0000256" key="15">
    <source>
        <dbReference type="ARBA" id="ARBA00023303"/>
    </source>
</evidence>
<keyword evidence="12 16" id="KW-0472">Membrane</keyword>
<evidence type="ECO:0000256" key="17">
    <source>
        <dbReference type="SAM" id="MobiDB-lite"/>
    </source>
</evidence>
<dbReference type="PANTHER" id="PTHR13715:SF99">
    <property type="entry name" value="INOSITOL 1,4,5-TRISPHOSPHATE RECEPTOR-LIKE PROTEIN A"/>
    <property type="match status" value="1"/>
</dbReference>
<name>A0AAN0IYX6_AMPQE</name>
<keyword evidence="10 16" id="KW-1133">Transmembrane helix</keyword>
<dbReference type="SUPFAM" id="SSF82109">
    <property type="entry name" value="MIR domain"/>
    <property type="match status" value="1"/>
</dbReference>
<dbReference type="PRINTS" id="PR00779">
    <property type="entry name" value="INSP3RECEPTR"/>
</dbReference>
<dbReference type="Pfam" id="PF08709">
    <property type="entry name" value="Ins145_P3_rec"/>
    <property type="match status" value="1"/>
</dbReference>
<evidence type="ECO:0000256" key="7">
    <source>
        <dbReference type="ARBA" id="ARBA00022737"/>
    </source>
</evidence>
<dbReference type="InterPro" id="IPR035910">
    <property type="entry name" value="RyR/IP3R_RIH_dom_sf"/>
</dbReference>
<sequence>MAGAGSARQTSLRIGDTVLFQVSSGRESREKTGYIYSELSSSPFNFMTVYPVNQGSELEPDFPNIAFATFKVMVPNKYKAKQRLQKLMEEKRKKQASAAPDSPTGSMKNRSESQYTRLLHQAKEQAEEEEMENAQEQARRAGTKVVYGDLIQLQHVASGKFVNVRSEASKTESNNLLVNLSEENSDGCSFVILPRYKVRSEGDEIRFSDQMKLESFKTKGQFLSCSFGQRTLYAAGFYTHPNFYELNLSATESALTLIPHSCPSVNKHPDNALRAGGVVRLFHREDECYIVAEGSFANDATPTENVHCRQRRVDQRKHGNPSTSANTYWQIEKEEDPRTGEVLYWEERCRLKHLPTRLYLAVCKDERGNYEVTLKRRKFDATDLDTLFSFHALIEEGIEVLLESYARIKHLVSGRWLHLVDEKYTRKNFDPTAVGLAGLQWDFAELFQLTTSKNEEDYDAFTLQEVPFDLLRRFNYVAGISPVLTSHIKFLQSGNGAAIPQKQASRVKQTIAELKDSILTLSDRDTKNNQKLLRNIQVVEQLTEILKVSQSMKLIPSLHHSDVCRECYNVIQKFLEGDSRKNENYLARYLEFFQTQVQKGLDAEEVLVEIVQDNLKIVTRMAETRMTAMIDQFIATKDARFLDFLSSLCVCSGRPIPSTQDRLLTELVIRYGRELLYTTNLKKKGEKNEEVAVYYRPKDSSHARDIRSLKPNSTDPAIVDDYELLKGQLHMFGKLCKGNNKRTLDFLVIPRNRDGYVSFDQVFHCAQNTSIDPELRKCYVELILVMFVDVDDNRPFLDQLCYSFKYEDLSPDPYGDTGDDEDTALTGVANLHFKFLKLWFVKVITDYEHLCCNEENIEKNELFAEILNVLGNLVRNGYYDSEEDIDELMKPLVDVLDGTTDKLNEGQNESSYNDKIRKEDTKVNRAVFYVKRKALEVMELFFRFKFYVKLQKFLNDFKMLEGSGGRMLVGRKETRDGPPHDLRQLKVGIDPARCHEWLQSSEMTKKVRLRLGSLCEGAIKGSFHDGHIPKLESVLLDLSEYDCDELVTASLDLLTQMYFFEEQLFQKAQQSQLLICQESIAHYDIVNELLPELRHLLLIDPDQKDQDRIKVILTELSNLLIISDYNDEPNRSNQIMLDNFGILDDILSYILSKGSEGSEATVQQEVFQKCFHLLRRMTAEYKNVQERLFNRIEDLLSVKIPEALADLADLLTEMFTGGAELALRVMESHVDRIFEIIVDCQNGTVQAHFMITLEAMAKIEELDINIKSTQGMIVKNFCRYRNKFCHEVLGEGDKFAEDRLKILKRQEETPQLQLLLSVIDLLAACAEGKHLFIESVCQNILSIDELIKIVSEPLSPLRKKPFVRFLISVYMSSDRDQEDRSGSGVTLSHGGVIWTYLDHLAELLKDTAGAIHMINFEESKAGGRRQHLKTRKGIRPSSQFFLPPLKKVIPGVTDSKGVLVPGLLDYLIEGVIPFLHIYYCSYFSPASVNNEQQRDMEYETSIRIAQNMITLRKELLKVSPSEHHVQMFREIILSLHCHERIAREANIDAKIIDSLSATQSPALPHRALMKYKDQQKLNSTFKTFSRNYQLAYVGLNTAKEQIKSEISEKYSEEGEELPLGPNFQCLVQLYIDRSGPTCKVSGKAEMLLKQLTASQSRTEQLGEREQIIQDVLDVRCLQILRALIHNQIMRIDPELKDRDPTIYRSKSNELIVPFQDAVQSYCGNAMLKIISLLSHTNESISKEAIALMKTMLFSGNENVQEGLAQSVKDTREETLFINLKEKLENASVKYKETRDLQLILDGRKNLQSSNAEKKMSQSPSAQVAIAIEEPVVRYTPQPDDDATQMDEALTCIFDQSEKPELLAYDTSWTNLVLEVIRYMCDGQNRTLQHYLREQPDNFKTVNVVAEVTSLLHVYTSDLTVENLSQIDEIIQALVEMCVGNTPNQRVIFEKQVNEPLNRLLGLSVVEAHQTCGQRDTDQCPKCKYLEDLVKVKGSVVQLLDAMLENTSSQTQEITEGIGSTIDVQSLLDTMSFFCEFEEHPLMLLKEMNDDCERGMFRSYHILVSLMGSKAIEKIRKDKLQDDIKGAYEKCHENTRTIEIHFKDEETSETTLARVHFPHNPDDSLREAVTELVRWSIDRDSMEDKQRALLDLMPALKRDIIHQRNLNEKKVLKPLLMFPIFRYRLLMFLTVLLNLFVLFVYKVPTEATGVHLPMVPEWFIPYMLFILGGFHLILSLWVFIEYFIINWPHFSLPSFVNKIHHYIAKKRNPEGTGSHLVTTTCLDVGIFGVKTLYMFVFLLSSILSLGLSGYFYCICLLFIIANNDILKRVLRAVTKNGISLIWVAVLGIIVLFIYAVISFAFLHQYFKITDDASLYCKSLLECMYSVLRYGLIDNIGLLIPLNATEDGNVESFSAQFHIPRLIFDLSFFIIVITIGLNIVFGIIVDTFSELRGERSDIEKDQKSQCFVCDLPSHEFERKAKGFNNHVKHDHNMWDYVYYSLYLDNIDTGDQNAIQKYVYQLIEKKQTKFFPQQEAICLAVEENTTDELIESLIERVEYVVQHFKDKEQVKSVTAKKQKQKNWEEKFLGKTPSFYDDSQ</sequence>
<dbReference type="Proteomes" id="UP000007879">
    <property type="component" value="Unassembled WGS sequence"/>
</dbReference>
<evidence type="ECO:0000256" key="13">
    <source>
        <dbReference type="ARBA" id="ARBA00023170"/>
    </source>
</evidence>
<keyword evidence="15 16" id="KW-0407">Ion channel</keyword>
<dbReference type="Gene3D" id="2.80.10.50">
    <property type="match status" value="2"/>
</dbReference>
<feature type="transmembrane region" description="Helical" evidence="16">
    <location>
        <begin position="2420"/>
        <end position="2443"/>
    </location>
</feature>
<keyword evidence="6 16" id="KW-0812">Transmembrane</keyword>
<dbReference type="PANTHER" id="PTHR13715">
    <property type="entry name" value="RYANODINE RECEPTOR AND IP3 RECEPTOR"/>
    <property type="match status" value="1"/>
</dbReference>
<comment type="similarity">
    <text evidence="2 16">Belongs to the InsP3 receptor family.</text>
</comment>
<dbReference type="InterPro" id="IPR005821">
    <property type="entry name" value="Ion_trans_dom"/>
</dbReference>
<protein>
    <recommendedName>
        <fullName evidence="16">Inositol 1,4,5-trisphosphate receptor</fullName>
    </recommendedName>
</protein>
<dbReference type="InterPro" id="IPR000699">
    <property type="entry name" value="RIH_dom"/>
</dbReference>
<dbReference type="GO" id="GO:0005220">
    <property type="term" value="F:inositol 1,4,5-trisphosphate-gated calcium channel activity"/>
    <property type="evidence" value="ECO:0007669"/>
    <property type="project" value="UniProtKB-UniRule"/>
</dbReference>
<feature type="transmembrane region" description="Helical" evidence="16">
    <location>
        <begin position="2291"/>
        <end position="2318"/>
    </location>
</feature>
<dbReference type="InterPro" id="IPR016024">
    <property type="entry name" value="ARM-type_fold"/>
</dbReference>
<dbReference type="InterPro" id="IPR036300">
    <property type="entry name" value="MIR_dom_sf"/>
</dbReference>
<dbReference type="EnsemblMetazoa" id="XM_019994178.1">
    <property type="protein sequence ID" value="XP_019849737.1"/>
    <property type="gene ID" value="LOC100632615"/>
</dbReference>
<keyword evidence="3 16" id="KW-0813">Transport</keyword>
<evidence type="ECO:0000256" key="1">
    <source>
        <dbReference type="ARBA" id="ARBA00004477"/>
    </source>
</evidence>
<keyword evidence="9 16" id="KW-0106">Calcium</keyword>
<dbReference type="Pfam" id="PF08454">
    <property type="entry name" value="RIH_assoc"/>
    <property type="match status" value="1"/>
</dbReference>
<dbReference type="SUPFAM" id="SSF100909">
    <property type="entry name" value="IP3 receptor type 1 binding core, domain 2"/>
    <property type="match status" value="1"/>
</dbReference>
<keyword evidence="4 16" id="KW-0109">Calcium transport</keyword>
<keyword evidence="14 16" id="KW-1071">Ligand-gated ion channel</keyword>
<evidence type="ECO:0000256" key="16">
    <source>
        <dbReference type="RuleBase" id="RU368044"/>
    </source>
</evidence>
<comment type="subcellular location">
    <subcellularLocation>
        <location evidence="1 16">Endoplasmic reticulum membrane</location>
        <topology evidence="1 16">Multi-pass membrane protein</topology>
    </subcellularLocation>
</comment>
<reference evidence="19" key="2">
    <citation type="submission" date="2024-06" db="UniProtKB">
        <authorList>
            <consortium name="EnsemblMetazoa"/>
        </authorList>
    </citation>
    <scope>IDENTIFICATION</scope>
</reference>
<dbReference type="InterPro" id="IPR016093">
    <property type="entry name" value="MIR_motif"/>
</dbReference>